<dbReference type="AlphaFoldDB" id="A0A174DUL6"/>
<evidence type="ECO:0000313" key="3">
    <source>
        <dbReference type="EMBL" id="RGD69524.1"/>
    </source>
</evidence>
<sequence>MLLNNLFIDNPINFEKRCKTRIIASCLLLVLGAVTIALSFLAGDHIPVLYMTADHYDFIPGFYMGTGFGLLFAAIATIIKNVRYLKKPDLKKEREIYETDERNRMLGLRSWAYAGYAMLFILYIGILVSGFISIIILKTLLVILAVYVLVLFIFRMILQKTM</sequence>
<dbReference type="Proteomes" id="UP000261023">
    <property type="component" value="Unassembled WGS sequence"/>
</dbReference>
<organism evidence="2 6">
    <name type="scientific">Hungatella hathewayi</name>
    <dbReference type="NCBI Taxonomy" id="154046"/>
    <lineage>
        <taxon>Bacteria</taxon>
        <taxon>Bacillati</taxon>
        <taxon>Bacillota</taxon>
        <taxon>Clostridia</taxon>
        <taxon>Lachnospirales</taxon>
        <taxon>Lachnospiraceae</taxon>
        <taxon>Hungatella</taxon>
    </lineage>
</organism>
<keyword evidence="1" id="KW-1133">Transmembrane helix</keyword>
<proteinExistence type="predicted"/>
<evidence type="ECO:0000313" key="7">
    <source>
        <dbReference type="Proteomes" id="UP000261023"/>
    </source>
</evidence>
<evidence type="ECO:0000313" key="4">
    <source>
        <dbReference type="EMBL" id="RGJ08245.1"/>
    </source>
</evidence>
<dbReference type="RefSeq" id="WP_002600272.1">
    <property type="nucleotide sequence ID" value="NZ_CABIXC010000005.1"/>
</dbReference>
<dbReference type="Proteomes" id="UP000261257">
    <property type="component" value="Unassembled WGS sequence"/>
</dbReference>
<feature type="transmembrane region" description="Helical" evidence="1">
    <location>
        <begin position="111"/>
        <end position="134"/>
    </location>
</feature>
<dbReference type="Proteomes" id="UP000263014">
    <property type="component" value="Unassembled WGS sequence"/>
</dbReference>
<evidence type="ECO:0000313" key="5">
    <source>
        <dbReference type="EMBL" id="RGM05386.1"/>
    </source>
</evidence>
<gene>
    <name evidence="3" type="ORF">DWX31_15820</name>
    <name evidence="5" type="ORF">DXC39_11240</name>
    <name evidence="4" type="ORF">DXD79_02265</name>
    <name evidence="2" type="ORF">ERS852407_02372</name>
</gene>
<dbReference type="EMBL" id="QSSQ01000007">
    <property type="protein sequence ID" value="RGM05386.1"/>
    <property type="molecule type" value="Genomic_DNA"/>
</dbReference>
<feature type="transmembrane region" description="Helical" evidence="1">
    <location>
        <begin position="62"/>
        <end position="82"/>
    </location>
</feature>
<reference evidence="2 6" key="1">
    <citation type="submission" date="2015-09" db="EMBL/GenBank/DDBJ databases">
        <authorList>
            <consortium name="Pathogen Informatics"/>
        </authorList>
    </citation>
    <scope>NUCLEOTIDE SEQUENCE [LARGE SCALE GENOMIC DNA]</scope>
    <source>
        <strain evidence="2 6">2789STDY5608850</strain>
    </source>
</reference>
<dbReference type="EMBL" id="CYZE01000005">
    <property type="protein sequence ID" value="CUO29251.1"/>
    <property type="molecule type" value="Genomic_DNA"/>
</dbReference>
<accession>A0A174DUL6</accession>
<evidence type="ECO:0000313" key="2">
    <source>
        <dbReference type="EMBL" id="CUO29251.1"/>
    </source>
</evidence>
<protein>
    <recommendedName>
        <fullName evidence="10">DUF2178 domain-containing protein</fullName>
    </recommendedName>
</protein>
<dbReference type="OrthoDB" id="1987646at2"/>
<evidence type="ECO:0008006" key="10">
    <source>
        <dbReference type="Google" id="ProtNLM"/>
    </source>
</evidence>
<feature type="transmembrane region" description="Helical" evidence="1">
    <location>
        <begin position="140"/>
        <end position="158"/>
    </location>
</feature>
<keyword evidence="1" id="KW-0472">Membrane</keyword>
<evidence type="ECO:0000313" key="9">
    <source>
        <dbReference type="Proteomes" id="UP000263014"/>
    </source>
</evidence>
<reference evidence="7 8" key="2">
    <citation type="submission" date="2018-08" db="EMBL/GenBank/DDBJ databases">
        <title>A genome reference for cultivated species of the human gut microbiota.</title>
        <authorList>
            <person name="Zou Y."/>
            <person name="Xue W."/>
            <person name="Luo G."/>
        </authorList>
    </citation>
    <scope>NUCLEOTIDE SEQUENCE [LARGE SCALE GENOMIC DNA]</scope>
    <source>
        <strain evidence="3 7">AF19-13AC</strain>
        <strain evidence="5 8">TF05-11AC</strain>
        <strain evidence="4 9">TM09-12</strain>
    </source>
</reference>
<evidence type="ECO:0000313" key="6">
    <source>
        <dbReference type="Proteomes" id="UP000095651"/>
    </source>
</evidence>
<keyword evidence="1" id="KW-0812">Transmembrane</keyword>
<dbReference type="Proteomes" id="UP000095651">
    <property type="component" value="Unassembled WGS sequence"/>
</dbReference>
<feature type="transmembrane region" description="Helical" evidence="1">
    <location>
        <begin position="21"/>
        <end position="42"/>
    </location>
</feature>
<name>A0A174DUL6_9FIRM</name>
<evidence type="ECO:0000313" key="8">
    <source>
        <dbReference type="Proteomes" id="UP000261257"/>
    </source>
</evidence>
<evidence type="ECO:0000256" key="1">
    <source>
        <dbReference type="SAM" id="Phobius"/>
    </source>
</evidence>
<dbReference type="EMBL" id="QTJW01000010">
    <property type="protein sequence ID" value="RGD69524.1"/>
    <property type="molecule type" value="Genomic_DNA"/>
</dbReference>
<dbReference type="EMBL" id="QSON01000001">
    <property type="protein sequence ID" value="RGJ08245.1"/>
    <property type="molecule type" value="Genomic_DNA"/>
</dbReference>